<dbReference type="Proteomes" id="UP000789901">
    <property type="component" value="Unassembled WGS sequence"/>
</dbReference>
<name>A0ABN7W959_GIGMA</name>
<evidence type="ECO:0000256" key="1">
    <source>
        <dbReference type="SAM" id="MobiDB-lite"/>
    </source>
</evidence>
<feature type="compositionally biased region" description="Basic and acidic residues" evidence="1">
    <location>
        <begin position="46"/>
        <end position="67"/>
    </location>
</feature>
<keyword evidence="3" id="KW-1185">Reference proteome</keyword>
<reference evidence="2 3" key="1">
    <citation type="submission" date="2021-06" db="EMBL/GenBank/DDBJ databases">
        <authorList>
            <person name="Kallberg Y."/>
            <person name="Tangrot J."/>
            <person name="Rosling A."/>
        </authorList>
    </citation>
    <scope>NUCLEOTIDE SEQUENCE [LARGE SCALE GENOMIC DNA]</scope>
    <source>
        <strain evidence="2 3">120-4 pot B 10/14</strain>
    </source>
</reference>
<gene>
    <name evidence="2" type="ORF">GMARGA_LOCUS28134</name>
</gene>
<sequence>MTARLLSYRIHEAEEPAIVPPTTTTTSPPSTNSPQMTNSNSQPTAHRYDKINKTRSAPERQDKKNRN</sequence>
<proteinExistence type="predicted"/>
<organism evidence="2 3">
    <name type="scientific">Gigaspora margarita</name>
    <dbReference type="NCBI Taxonomy" id="4874"/>
    <lineage>
        <taxon>Eukaryota</taxon>
        <taxon>Fungi</taxon>
        <taxon>Fungi incertae sedis</taxon>
        <taxon>Mucoromycota</taxon>
        <taxon>Glomeromycotina</taxon>
        <taxon>Glomeromycetes</taxon>
        <taxon>Diversisporales</taxon>
        <taxon>Gigasporaceae</taxon>
        <taxon>Gigaspora</taxon>
    </lineage>
</organism>
<feature type="compositionally biased region" description="Low complexity" evidence="1">
    <location>
        <begin position="20"/>
        <end position="43"/>
    </location>
</feature>
<comment type="caution">
    <text evidence="2">The sequence shown here is derived from an EMBL/GenBank/DDBJ whole genome shotgun (WGS) entry which is preliminary data.</text>
</comment>
<evidence type="ECO:0000313" key="2">
    <source>
        <dbReference type="EMBL" id="CAG8822586.1"/>
    </source>
</evidence>
<feature type="non-terminal residue" evidence="2">
    <location>
        <position position="67"/>
    </location>
</feature>
<protein>
    <submittedName>
        <fullName evidence="2">4533_t:CDS:1</fullName>
    </submittedName>
</protein>
<dbReference type="EMBL" id="CAJVQB010035473">
    <property type="protein sequence ID" value="CAG8822586.1"/>
    <property type="molecule type" value="Genomic_DNA"/>
</dbReference>
<accession>A0ABN7W959</accession>
<feature type="region of interest" description="Disordered" evidence="1">
    <location>
        <begin position="1"/>
        <end position="67"/>
    </location>
</feature>
<evidence type="ECO:0000313" key="3">
    <source>
        <dbReference type="Proteomes" id="UP000789901"/>
    </source>
</evidence>